<organism evidence="4 5">
    <name type="scientific">Paracoccus contaminans</name>
    <dbReference type="NCBI Taxonomy" id="1945662"/>
    <lineage>
        <taxon>Bacteria</taxon>
        <taxon>Pseudomonadati</taxon>
        <taxon>Pseudomonadota</taxon>
        <taxon>Alphaproteobacteria</taxon>
        <taxon>Rhodobacterales</taxon>
        <taxon>Paracoccaceae</taxon>
        <taxon>Paracoccus</taxon>
    </lineage>
</organism>
<dbReference type="KEGG" id="pcon:B0A89_09815"/>
<name>A0A1W6CYE7_9RHOB</name>
<dbReference type="InterPro" id="IPR002942">
    <property type="entry name" value="S4_RNA-bd"/>
</dbReference>
<dbReference type="Pfam" id="PF01479">
    <property type="entry name" value="S4"/>
    <property type="match status" value="1"/>
</dbReference>
<evidence type="ECO:0000256" key="2">
    <source>
        <dbReference type="SAM" id="MobiDB-lite"/>
    </source>
</evidence>
<dbReference type="SMART" id="SM00363">
    <property type="entry name" value="S4"/>
    <property type="match status" value="1"/>
</dbReference>
<keyword evidence="5" id="KW-1185">Reference proteome</keyword>
<feature type="domain" description="RNA-binding S4" evidence="3">
    <location>
        <begin position="24"/>
        <end position="89"/>
    </location>
</feature>
<keyword evidence="1" id="KW-0694">RNA-binding</keyword>
<dbReference type="AlphaFoldDB" id="A0A1W6CYE7"/>
<dbReference type="Proteomes" id="UP000193017">
    <property type="component" value="Chromosome"/>
</dbReference>
<sequence length="115" mass="12028">MARGPAKGEGRGGDGPVRPDAQTIRLDRWLCHARLFKTRTLAADRIASGGVRVNGVPCRKPAHALRVGDVVTAAVPGGVRSLRMLSPGERRGSPAEARLLFDDLDPAGPSSAPQG</sequence>
<dbReference type="InterPro" id="IPR036986">
    <property type="entry name" value="S4_RNA-bd_sf"/>
</dbReference>
<evidence type="ECO:0000256" key="1">
    <source>
        <dbReference type="PROSITE-ProRule" id="PRU00182"/>
    </source>
</evidence>
<gene>
    <name evidence="4" type="ORF">B0A89_09815</name>
</gene>
<feature type="region of interest" description="Disordered" evidence="2">
    <location>
        <begin position="1"/>
        <end position="21"/>
    </location>
</feature>
<protein>
    <recommendedName>
        <fullName evidence="3">RNA-binding S4 domain-containing protein</fullName>
    </recommendedName>
</protein>
<dbReference type="RefSeq" id="WP_085377996.1">
    <property type="nucleotide sequence ID" value="NZ_CP020612.1"/>
</dbReference>
<proteinExistence type="predicted"/>
<accession>A0A1W6CYE7</accession>
<evidence type="ECO:0000259" key="3">
    <source>
        <dbReference type="SMART" id="SM00363"/>
    </source>
</evidence>
<dbReference type="PROSITE" id="PS50889">
    <property type="entry name" value="S4"/>
    <property type="match status" value="1"/>
</dbReference>
<dbReference type="EMBL" id="CP020612">
    <property type="protein sequence ID" value="ARJ69876.1"/>
    <property type="molecule type" value="Genomic_DNA"/>
</dbReference>
<dbReference type="CDD" id="cd00165">
    <property type="entry name" value="S4"/>
    <property type="match status" value="1"/>
</dbReference>
<evidence type="ECO:0000313" key="5">
    <source>
        <dbReference type="Proteomes" id="UP000193017"/>
    </source>
</evidence>
<dbReference type="Gene3D" id="3.10.290.10">
    <property type="entry name" value="RNA-binding S4 domain"/>
    <property type="match status" value="1"/>
</dbReference>
<evidence type="ECO:0000313" key="4">
    <source>
        <dbReference type="EMBL" id="ARJ69876.1"/>
    </source>
</evidence>
<dbReference type="OrthoDB" id="9797176at2"/>
<dbReference type="GO" id="GO:0003723">
    <property type="term" value="F:RNA binding"/>
    <property type="evidence" value="ECO:0007669"/>
    <property type="project" value="UniProtKB-KW"/>
</dbReference>
<feature type="compositionally biased region" description="Basic and acidic residues" evidence="2">
    <location>
        <begin position="1"/>
        <end position="12"/>
    </location>
</feature>
<dbReference type="STRING" id="1945662.B0A89_09815"/>
<dbReference type="SUPFAM" id="SSF55174">
    <property type="entry name" value="Alpha-L RNA-binding motif"/>
    <property type="match status" value="1"/>
</dbReference>
<reference evidence="4 5" key="1">
    <citation type="submission" date="2017-03" db="EMBL/GenBank/DDBJ databases">
        <title>Genome sequence of Paracoccus contaminans isolated from a water microcosm.</title>
        <authorList>
            <person name="Aurass P."/>
            <person name="Karste S."/>
            <person name="Trost E."/>
            <person name="Glaeser S.P."/>
            <person name="Kaempfer P."/>
            <person name="Flieger A."/>
        </authorList>
    </citation>
    <scope>NUCLEOTIDE SEQUENCE [LARGE SCALE GENOMIC DNA]</scope>
    <source>
        <strain evidence="5">RKI 16-01929T\LMG 29738T\CCM 8701T\CIP 111112T</strain>
    </source>
</reference>